<keyword evidence="3 6" id="KW-0605">Phycobilisome</keyword>
<evidence type="ECO:0000256" key="7">
    <source>
        <dbReference type="SAM" id="MobiDB-lite"/>
    </source>
</evidence>
<dbReference type="SMART" id="SM01094">
    <property type="entry name" value="CpcD"/>
    <property type="match status" value="1"/>
</dbReference>
<evidence type="ECO:0000313" key="9">
    <source>
        <dbReference type="EMBL" id="AHZ34130.1"/>
    </source>
</evidence>
<dbReference type="AlphaFoldDB" id="A0A024CH73"/>
<dbReference type="GO" id="GO:0030089">
    <property type="term" value="C:phycobilisome"/>
    <property type="evidence" value="ECO:0007669"/>
    <property type="project" value="UniProtKB-UniRule"/>
</dbReference>
<evidence type="ECO:0000256" key="2">
    <source>
        <dbReference type="ARBA" id="ARBA00022549"/>
    </source>
</evidence>
<reference evidence="9" key="1">
    <citation type="journal article" date="2014" name="FEMS Microbiol. Ecol.">
        <title>Development of a targeted metagenomic approach to study a genomic region involved in light harvesting in marine Synechococcus.</title>
        <authorList>
            <person name="Humily F."/>
            <person name="Farrant G.K."/>
            <person name="Marie D."/>
            <person name="Perennou M."/>
            <person name="Mazard S."/>
            <person name="Labadie K."/>
            <person name="Aury J.-M."/>
            <person name="Wincker P."/>
            <person name="Nicolas Segui A."/>
            <person name="Scanlan D.J."/>
            <person name="Garczarek L."/>
        </authorList>
    </citation>
    <scope>NUCLEOTIDE SEQUENCE</scope>
</reference>
<evidence type="ECO:0000256" key="1">
    <source>
        <dbReference type="ARBA" id="ARBA00004445"/>
    </source>
</evidence>
<proteinExistence type="predicted"/>
<sequence length="91" mass="10207">MGPFSGTQFTVQVSALNRSRPSLATHFKVPFNNLSSGMRVMHRTGFRIHSVSTATQLAAPETKESKRIQPAPQQRESSKKPASRRRQRKNS</sequence>
<dbReference type="GO" id="GO:0031676">
    <property type="term" value="C:plasma membrane-derived thylakoid membrane"/>
    <property type="evidence" value="ECO:0007669"/>
    <property type="project" value="UniProtKB-SubCell"/>
</dbReference>
<name>A0A024CH73_9SYNE</name>
<keyword evidence="4" id="KW-0793">Thylakoid</keyword>
<organism evidence="9">
    <name type="scientific">uncultured Synechococcus sp</name>
    <dbReference type="NCBI Taxonomy" id="154535"/>
    <lineage>
        <taxon>Bacteria</taxon>
        <taxon>Bacillati</taxon>
        <taxon>Cyanobacteriota</taxon>
        <taxon>Cyanophyceae</taxon>
        <taxon>Synechococcales</taxon>
        <taxon>Synechococcaceae</taxon>
        <taxon>Synechococcus</taxon>
        <taxon>environmental samples</taxon>
    </lineage>
</organism>
<feature type="domain" description="CpcD-like" evidence="8">
    <location>
        <begin position="6"/>
        <end position="54"/>
    </location>
</feature>
<accession>A0A024CH73</accession>
<dbReference type="EMBL" id="KF846559">
    <property type="protein sequence ID" value="AHZ34130.1"/>
    <property type="molecule type" value="Genomic_DNA"/>
</dbReference>
<feature type="compositionally biased region" description="Basic residues" evidence="7">
    <location>
        <begin position="81"/>
        <end position="91"/>
    </location>
</feature>
<dbReference type="InterPro" id="IPR008213">
    <property type="entry name" value="CpcD-like_dom"/>
</dbReference>
<evidence type="ECO:0000256" key="5">
    <source>
        <dbReference type="ARBA" id="ARBA00023136"/>
    </source>
</evidence>
<dbReference type="PROSITE" id="PS51441">
    <property type="entry name" value="CPCD_LIKE"/>
    <property type="match status" value="1"/>
</dbReference>
<protein>
    <recommendedName>
        <fullName evidence="8">CpcD-like domain-containing protein</fullName>
    </recommendedName>
</protein>
<keyword evidence="5" id="KW-0472">Membrane</keyword>
<keyword evidence="2" id="KW-0042">Antenna complex</keyword>
<feature type="region of interest" description="Disordered" evidence="7">
    <location>
        <begin position="54"/>
        <end position="91"/>
    </location>
</feature>
<gene>
    <name evidence="9" type="primary">unk11</name>
</gene>
<evidence type="ECO:0000256" key="4">
    <source>
        <dbReference type="ARBA" id="ARBA00023078"/>
    </source>
</evidence>
<evidence type="ECO:0000259" key="8">
    <source>
        <dbReference type="PROSITE" id="PS51441"/>
    </source>
</evidence>
<comment type="subcellular location">
    <subcellularLocation>
        <location evidence="1">Cellular thylakoid membrane</location>
        <topology evidence="1">Peripheral membrane protein</topology>
        <orientation evidence="1">Cytoplasmic side</orientation>
    </subcellularLocation>
</comment>
<evidence type="ECO:0000256" key="3">
    <source>
        <dbReference type="ARBA" id="ARBA00022738"/>
    </source>
</evidence>
<evidence type="ECO:0000256" key="6">
    <source>
        <dbReference type="PROSITE-ProRule" id="PRU00771"/>
    </source>
</evidence>